<organism evidence="12 13">
    <name type="scientific">Sphagnum jensenii</name>
    <dbReference type="NCBI Taxonomy" id="128206"/>
    <lineage>
        <taxon>Eukaryota</taxon>
        <taxon>Viridiplantae</taxon>
        <taxon>Streptophyta</taxon>
        <taxon>Embryophyta</taxon>
        <taxon>Bryophyta</taxon>
        <taxon>Sphagnophytina</taxon>
        <taxon>Sphagnopsida</taxon>
        <taxon>Sphagnales</taxon>
        <taxon>Sphagnaceae</taxon>
        <taxon>Sphagnum</taxon>
    </lineage>
</organism>
<evidence type="ECO:0000256" key="3">
    <source>
        <dbReference type="ARBA" id="ARBA00004496"/>
    </source>
</evidence>
<comment type="function">
    <text evidence="1">Directs RNA polymerase II nuclear import.</text>
</comment>
<evidence type="ECO:0000256" key="10">
    <source>
        <dbReference type="SAM" id="MobiDB-lite"/>
    </source>
</evidence>
<dbReference type="InterPro" id="IPR040218">
    <property type="entry name" value="SLC7A6OS"/>
</dbReference>
<sequence length="341" mass="38732">MASADGGTLQQQAEKPRLVRVKRAREQAPIDTLWLEVSERPSKRHEPDIGTLTLSSKEPHLSLAIEDVSKKLLFRRVETISPSGEKGVPLYESLLVIPPPPDTKACMQQETHEIPLLIVLCNLWEILQAVAKAARFEQVWRSRRGGERVAADDAHMDGMHDFFHLYDLVRIDVEAEAAKKAASQEQAKREAAMAENSFMASYLPLLHECLPEVAADVEAQIASSLDSLHTKEDYVYDVYAMEDTNEPEVDEEDEDYPTVQILETEGYDWREPNDSDYDSEDSNAENNPLHDYPEEEDFGDPSEEESDKTHDSGDFDPDASDEDYDVATYNDQNNFQWSRRL</sequence>
<evidence type="ECO:0000313" key="13">
    <source>
        <dbReference type="Proteomes" id="UP001497444"/>
    </source>
</evidence>
<evidence type="ECO:0000256" key="8">
    <source>
        <dbReference type="ARBA" id="ARBA00022927"/>
    </source>
</evidence>
<evidence type="ECO:0000256" key="2">
    <source>
        <dbReference type="ARBA" id="ARBA00004123"/>
    </source>
</evidence>
<keyword evidence="7" id="KW-0963">Cytoplasm</keyword>
<evidence type="ECO:0000256" key="9">
    <source>
        <dbReference type="ARBA" id="ARBA00023242"/>
    </source>
</evidence>
<reference evidence="12" key="1">
    <citation type="submission" date="2024-02" db="EMBL/GenBank/DDBJ databases">
        <authorList>
            <consortium name="ELIXIR-Norway"/>
            <consortium name="Elixir Norway"/>
        </authorList>
    </citation>
    <scope>NUCLEOTIDE SEQUENCE</scope>
</reference>
<feature type="region of interest" description="Disordered" evidence="10">
    <location>
        <begin position="262"/>
        <end position="341"/>
    </location>
</feature>
<evidence type="ECO:0000256" key="6">
    <source>
        <dbReference type="ARBA" id="ARBA00022448"/>
    </source>
</evidence>
<keyword evidence="8" id="KW-0653">Protein transport</keyword>
<feature type="region of interest" description="Disordered" evidence="10">
    <location>
        <begin position="1"/>
        <end position="22"/>
    </location>
</feature>
<evidence type="ECO:0000313" key="12">
    <source>
        <dbReference type="EMBL" id="CAK9265044.1"/>
    </source>
</evidence>
<evidence type="ECO:0000256" key="7">
    <source>
        <dbReference type="ARBA" id="ARBA00022490"/>
    </source>
</evidence>
<dbReference type="InterPro" id="IPR013883">
    <property type="entry name" value="TF_Iwr1_dom"/>
</dbReference>
<evidence type="ECO:0000259" key="11">
    <source>
        <dbReference type="Pfam" id="PF08574"/>
    </source>
</evidence>
<dbReference type="Proteomes" id="UP001497444">
    <property type="component" value="Chromosome 17"/>
</dbReference>
<comment type="subcellular location">
    <subcellularLocation>
        <location evidence="3">Cytoplasm</location>
    </subcellularLocation>
    <subcellularLocation>
        <location evidence="2">Nucleus</location>
    </subcellularLocation>
</comment>
<evidence type="ECO:0000256" key="1">
    <source>
        <dbReference type="ARBA" id="ARBA00003202"/>
    </source>
</evidence>
<keyword evidence="9" id="KW-0539">Nucleus</keyword>
<proteinExistence type="inferred from homology"/>
<comment type="similarity">
    <text evidence="4">Belongs to the IWR1/SLC7A6OS family.</text>
</comment>
<evidence type="ECO:0000256" key="4">
    <source>
        <dbReference type="ARBA" id="ARBA00010218"/>
    </source>
</evidence>
<feature type="domain" description="Transcription factor Iwr1" evidence="11">
    <location>
        <begin position="232"/>
        <end position="296"/>
    </location>
</feature>
<keyword evidence="13" id="KW-1185">Reference proteome</keyword>
<dbReference type="Pfam" id="PF08574">
    <property type="entry name" value="Iwr1"/>
    <property type="match status" value="1"/>
</dbReference>
<feature type="compositionally biased region" description="Acidic residues" evidence="10">
    <location>
        <begin position="293"/>
        <end position="306"/>
    </location>
</feature>
<feature type="compositionally biased region" description="Acidic residues" evidence="10">
    <location>
        <begin position="314"/>
        <end position="325"/>
    </location>
</feature>
<evidence type="ECO:0000256" key="5">
    <source>
        <dbReference type="ARBA" id="ARBA00017036"/>
    </source>
</evidence>
<dbReference type="PANTHER" id="PTHR31196">
    <property type="entry name" value="RNA POLYMERASE II NUCLEAR LOCALIZATION PROTEIN SLC7A6OS-RELATED"/>
    <property type="match status" value="1"/>
</dbReference>
<protein>
    <recommendedName>
        <fullName evidence="5">Probable RNA polymerase II nuclear localization protein SLC7A6OS</fullName>
    </recommendedName>
</protein>
<dbReference type="EMBL" id="OZ020112">
    <property type="protein sequence ID" value="CAK9265044.1"/>
    <property type="molecule type" value="Genomic_DNA"/>
</dbReference>
<feature type="compositionally biased region" description="Acidic residues" evidence="10">
    <location>
        <begin position="274"/>
        <end position="283"/>
    </location>
</feature>
<dbReference type="PANTHER" id="PTHR31196:SF2">
    <property type="entry name" value="RNA POLYMERASE II NUCLEAR LOCALIZATION PROTEIN SLC7A6OS-RELATED"/>
    <property type="match status" value="1"/>
</dbReference>
<feature type="compositionally biased region" description="Polar residues" evidence="10">
    <location>
        <begin position="329"/>
        <end position="341"/>
    </location>
</feature>
<keyword evidence="6" id="KW-0813">Transport</keyword>
<name>A0ABP0WDX7_9BRYO</name>
<accession>A0ABP0WDX7</accession>
<gene>
    <name evidence="12" type="ORF">CSSPJE1EN1_LOCUS10522</name>
</gene>